<evidence type="ECO:0000313" key="2">
    <source>
        <dbReference type="EMBL" id="KAK0556956.1"/>
    </source>
</evidence>
<evidence type="ECO:0000313" key="3">
    <source>
        <dbReference type="Proteomes" id="UP001176517"/>
    </source>
</evidence>
<evidence type="ECO:0000256" key="1">
    <source>
        <dbReference type="SAM" id="Phobius"/>
    </source>
</evidence>
<comment type="caution">
    <text evidence="2">The sequence shown here is derived from an EMBL/GenBank/DDBJ whole genome shotgun (WGS) entry which is preliminary data.</text>
</comment>
<organism evidence="2 3">
    <name type="scientific">Tilletia horrida</name>
    <dbReference type="NCBI Taxonomy" id="155126"/>
    <lineage>
        <taxon>Eukaryota</taxon>
        <taxon>Fungi</taxon>
        <taxon>Dikarya</taxon>
        <taxon>Basidiomycota</taxon>
        <taxon>Ustilaginomycotina</taxon>
        <taxon>Exobasidiomycetes</taxon>
        <taxon>Tilletiales</taxon>
        <taxon>Tilletiaceae</taxon>
        <taxon>Tilletia</taxon>
    </lineage>
</organism>
<protein>
    <submittedName>
        <fullName evidence="2">Uncharacterized protein</fullName>
    </submittedName>
</protein>
<dbReference type="EMBL" id="JAPDMZ010000009">
    <property type="protein sequence ID" value="KAK0556956.1"/>
    <property type="molecule type" value="Genomic_DNA"/>
</dbReference>
<gene>
    <name evidence="2" type="ORF">OC846_000800</name>
</gene>
<keyword evidence="3" id="KW-1185">Reference proteome</keyword>
<keyword evidence="1" id="KW-0472">Membrane</keyword>
<dbReference type="Proteomes" id="UP001176517">
    <property type="component" value="Unassembled WGS sequence"/>
</dbReference>
<keyword evidence="1" id="KW-1133">Transmembrane helix</keyword>
<keyword evidence="1" id="KW-0812">Transmembrane</keyword>
<feature type="transmembrane region" description="Helical" evidence="1">
    <location>
        <begin position="696"/>
        <end position="722"/>
    </location>
</feature>
<reference evidence="2" key="1">
    <citation type="journal article" date="2023" name="PhytoFront">
        <title>Draft Genome Resources of Seven Strains of Tilletia horrida, Causal Agent of Kernel Smut of Rice.</title>
        <authorList>
            <person name="Khanal S."/>
            <person name="Antony Babu S."/>
            <person name="Zhou X.G."/>
        </authorList>
    </citation>
    <scope>NUCLEOTIDE SEQUENCE</scope>
    <source>
        <strain evidence="2">TX6</strain>
    </source>
</reference>
<sequence length="896" mass="98876">MAKRRVESIEPAAASNGAYTGVHVKLTLRNNDIVGVLNGSTEPRRSKNARGSGQRRLIYTALPMEGTCFQPYLLSTGTEADIHARRAALLVKLADLEENIASELEGSTVHLPKEDWRKLLRQRITQSLSDRQTPTCSIKLRRTRVLANESDLLPSDFALSFMADQCPQIHGRLPGVRMGLVGTTYDGPRDPKFPPSLPRLAANDPLQTSPAAWAMAAIGKYVFQHPEAQDKDVWTFIHSITQPHDLVAWPVPSWTWPLDRTIKFDFGQVTIAGVRAAQREETDAVVGSIVEAHPFDRFDWSSAESQIQECANFIKEALWAAGLKVLPPSVASEFQKRVDSTRDCNSKCQGSHFCAACGQNGSPHPCSEWIKGVCLEHSICAASSGRRSANRQVGHFAAYDARRTPSTSIFSRQDRSNITSRSGYGQAAIQEWPPSEHIEAFCRDPDGHHPTVLAIFQEMPAALDTFRALHSSPAETWSRLRSLLIFFSPSVDLQTKHAAALDADGRALVLTHNTNSTELLPWGLNQGKRGKSLLRLELIALAAVINGSIPGSPGKNRALHRIEALLDVICPVDVLFDIGGSADQETLDLARAVLNLTYEPQNDPSGSRAAAGLMLNGKMEDRATSSHAWPPTLDAQSMAKTKKYNLSGRTEELAEHTRSQALPKVLEGTSKGQTKVLLTAYPDLKRLLPAGKLDDIAALIWILILFFTFNCDWVIIITIIVSTDPFADSIMLDSPTLRAARFQIRIQNIVIVIIMVFFGVLLHYNNVDRFTGLRVGWYPAHHPLRISVAHRQHGYAGGLLDAPFGLSPDVILKLASKPHRDLLRAEMLAIGRQTNVAIEALATNMFRASHPDEVLMAFLNHQHVRRLLFEKARLLGIMEPEVESAVQANLVQHLSL</sequence>
<feature type="transmembrane region" description="Helical" evidence="1">
    <location>
        <begin position="742"/>
        <end position="764"/>
    </location>
</feature>
<proteinExistence type="predicted"/>
<accession>A0AAN6JUD7</accession>
<name>A0AAN6JUD7_9BASI</name>
<dbReference type="AlphaFoldDB" id="A0AAN6JUD7"/>